<dbReference type="PROSITE" id="PS50011">
    <property type="entry name" value="PROTEIN_KINASE_DOM"/>
    <property type="match status" value="1"/>
</dbReference>
<keyword evidence="3" id="KW-0418">Kinase</keyword>
<dbReference type="PANTHER" id="PTHR48008">
    <property type="entry name" value="LEUCINE-RICH REPEAT RECEPTOR-LIKE PROTEIN KINASE IMK3-RELATED"/>
    <property type="match status" value="1"/>
</dbReference>
<dbReference type="InterPro" id="IPR052451">
    <property type="entry name" value="Ser/Thr_kinase-like"/>
</dbReference>
<evidence type="ECO:0000313" key="3">
    <source>
        <dbReference type="EMBL" id="JAT65333.1"/>
    </source>
</evidence>
<dbReference type="GO" id="GO:0005524">
    <property type="term" value="F:ATP binding"/>
    <property type="evidence" value="ECO:0007669"/>
    <property type="project" value="InterPro"/>
</dbReference>
<dbReference type="InterPro" id="IPR000719">
    <property type="entry name" value="Prot_kinase_dom"/>
</dbReference>
<dbReference type="InterPro" id="IPR001245">
    <property type="entry name" value="Ser-Thr/Tyr_kinase_cat_dom"/>
</dbReference>
<dbReference type="EMBL" id="GDJX01002603">
    <property type="protein sequence ID" value="JAT65333.1"/>
    <property type="molecule type" value="Transcribed_RNA"/>
</dbReference>
<gene>
    <name evidence="3" type="primary">IMK2_0</name>
    <name evidence="3" type="ORF">g.36492</name>
</gene>
<organism evidence="3">
    <name type="scientific">Anthurium amnicola</name>
    <dbReference type="NCBI Taxonomy" id="1678845"/>
    <lineage>
        <taxon>Eukaryota</taxon>
        <taxon>Viridiplantae</taxon>
        <taxon>Streptophyta</taxon>
        <taxon>Embryophyta</taxon>
        <taxon>Tracheophyta</taxon>
        <taxon>Spermatophyta</taxon>
        <taxon>Magnoliopsida</taxon>
        <taxon>Liliopsida</taxon>
        <taxon>Araceae</taxon>
        <taxon>Pothoideae</taxon>
        <taxon>Potheae</taxon>
        <taxon>Anthurium</taxon>
    </lineage>
</organism>
<keyword evidence="3" id="KW-0675">Receptor</keyword>
<dbReference type="InterPro" id="IPR011009">
    <property type="entry name" value="Kinase-like_dom_sf"/>
</dbReference>
<keyword evidence="3" id="KW-0808">Transferase</keyword>
<name>A0A1D1ZER3_9ARAE</name>
<dbReference type="Gene3D" id="1.10.510.10">
    <property type="entry name" value="Transferase(Phosphotransferase) domain 1"/>
    <property type="match status" value="1"/>
</dbReference>
<feature type="compositionally biased region" description="Basic and acidic residues" evidence="1">
    <location>
        <begin position="23"/>
        <end position="38"/>
    </location>
</feature>
<proteinExistence type="predicted"/>
<evidence type="ECO:0000259" key="2">
    <source>
        <dbReference type="PROSITE" id="PS50011"/>
    </source>
</evidence>
<protein>
    <submittedName>
        <fullName evidence="3">Probably inactive leucine-rich repeat receptor-like protein kinase IMK2</fullName>
    </submittedName>
</protein>
<feature type="compositionally biased region" description="Low complexity" evidence="1">
    <location>
        <begin position="59"/>
        <end position="73"/>
    </location>
</feature>
<sequence length="527" mass="58162">MAGEEAGDLVDGRAQEKAGVLPEAEHQHPSPHCPHEYEPGLYSPRSLSFASANDASFQSSSTSASDVSLPSSAVTSAGSDGDMYRRMQSEYEEIPSFRWIATPLRWWRTRKGTTLTSEGAGAEEEMRGKMVHFSGHLALTFEDLMAASAEVLGNDRYGSVYKVTLEDGSRVAVRRVSRVAIASEFEAAVRQLGEIRHSNLLALRACYCSQDEEPLVFDYMPGSLSTVLLDTPTRMSMGIEVGITRIPHYLYIQKSMVHGNSTSRNARLDEHTNAKLADYKKSKLWLPFRAYYSWPQREKLLVFDYMPKGSLSAFLHARDPGILKDWPTRMNIAIGISRGLHYLHVQKGMVHGNLNSGKILLDDSNNAQIADYGLSRFSTAAANSRVRCRASKLGYHAPELSNLKDANTSTDVYSLGVILLELLTGKSPRKAIHGLSLPRWVALSIKDEWADGPFDHELMTYGAGATTIYDILDTVNLALRCVHPSPHGRPGVGFVLETLETILSKIHPNSCFDDSDSASQESEICGF</sequence>
<feature type="region of interest" description="Disordered" evidence="1">
    <location>
        <begin position="1"/>
        <end position="39"/>
    </location>
</feature>
<reference evidence="3" key="1">
    <citation type="submission" date="2015-07" db="EMBL/GenBank/DDBJ databases">
        <title>Transcriptome Assembly of Anthurium amnicola.</title>
        <authorList>
            <person name="Suzuki J."/>
        </authorList>
    </citation>
    <scope>NUCLEOTIDE SEQUENCE</scope>
</reference>
<feature type="region of interest" description="Disordered" evidence="1">
    <location>
        <begin position="59"/>
        <end position="81"/>
    </location>
</feature>
<accession>A0A1D1ZER3</accession>
<dbReference type="Gene3D" id="3.30.200.20">
    <property type="entry name" value="Phosphorylase Kinase, domain 1"/>
    <property type="match status" value="1"/>
</dbReference>
<dbReference type="SUPFAM" id="SSF56112">
    <property type="entry name" value="Protein kinase-like (PK-like)"/>
    <property type="match status" value="2"/>
</dbReference>
<dbReference type="GO" id="GO:0004672">
    <property type="term" value="F:protein kinase activity"/>
    <property type="evidence" value="ECO:0007669"/>
    <property type="project" value="InterPro"/>
</dbReference>
<feature type="domain" description="Protein kinase" evidence="2">
    <location>
        <begin position="146"/>
        <end position="503"/>
    </location>
</feature>
<dbReference type="PANTHER" id="PTHR48008:SF6">
    <property type="entry name" value="LEUCINE-RICH REPEAT RECEPTOR-LIKE PROTEIN KINASE IMK3-RELATED"/>
    <property type="match status" value="1"/>
</dbReference>
<evidence type="ECO:0000256" key="1">
    <source>
        <dbReference type="SAM" id="MobiDB-lite"/>
    </source>
</evidence>
<dbReference type="AlphaFoldDB" id="A0A1D1ZER3"/>
<dbReference type="Pfam" id="PF07714">
    <property type="entry name" value="PK_Tyr_Ser-Thr"/>
    <property type="match status" value="2"/>
</dbReference>